<evidence type="ECO:0000259" key="10">
    <source>
        <dbReference type="PROSITE" id="PS50109"/>
    </source>
</evidence>
<feature type="transmembrane region" description="Helical" evidence="9">
    <location>
        <begin position="156"/>
        <end position="176"/>
    </location>
</feature>
<evidence type="ECO:0000256" key="8">
    <source>
        <dbReference type="ARBA" id="ARBA00023012"/>
    </source>
</evidence>
<dbReference type="InterPro" id="IPR003661">
    <property type="entry name" value="HisK_dim/P_dom"/>
</dbReference>
<dbReference type="GO" id="GO:0005524">
    <property type="term" value="F:ATP binding"/>
    <property type="evidence" value="ECO:0007669"/>
    <property type="project" value="UniProtKB-KW"/>
</dbReference>
<sequence length="671" mass="73213">MPDSYHLPALVLTVLLLPAFFQLYLRFRDAWTLLWFLGFFFAAIRMLQFYNLGAWNYSNTETHPWIAAVGQTSILISSALFLASLAPLGFRVGKIRILYAIPFAIPLVAYAFLIYGLYGGGTPGGLPFLIFPALGALSLFAGCAWAISFRGIPRGIPLALCIVLGAAGLWICVRVGGAWPLTFVECATHFVTAMLVFYVFRRVSPGTILASLGFLGWSLNIGQTLPFMHQGEPGIWVIRAIAMSKVVAAIGMILLALEDQLAINQTGQLRERHAREEMEAYARLNLARRRVEDFDRQAATVCQAIVSNSRFHQAALVLLQNTGHYRLAGAAGFDDATINALDALATRIPVSGFLDSGSQAAVEHSLAINLDLTPFLVPGDDLTRLKLTTVHAIPLRGRTSTEGALFLTGIEDPSKPVSAVDLLPLEVLASRLQSVRGQTMMLEKLVESEKFVGLGQLAGNVTRQLNNPLTVILGYASLLDETEDLNPQAHKAIEAILNEARHMRLTLESLARMSRPQGDQVAAISVTELLNDLEQLHRSEFVQRSIDFRVHISPALPRVLGNAQQVRQAVLYCLQFAMDAVERLDTTNEKTVRLEAVAENNQVQILVAHSGSRFPVPARAFDPFIPEPAGDESSSLGLSMCASILRENNGKASALNFEPRGAGILLELQAA</sequence>
<keyword evidence="9" id="KW-0812">Transmembrane</keyword>
<feature type="domain" description="Histidine kinase" evidence="10">
    <location>
        <begin position="460"/>
        <end position="671"/>
    </location>
</feature>
<feature type="transmembrane region" description="Helical" evidence="9">
    <location>
        <begin position="234"/>
        <end position="257"/>
    </location>
</feature>
<dbReference type="Gene3D" id="1.10.287.130">
    <property type="match status" value="1"/>
</dbReference>
<dbReference type="SUPFAM" id="SSF47384">
    <property type="entry name" value="Homodimeric domain of signal transducing histidine kinase"/>
    <property type="match status" value="1"/>
</dbReference>
<feature type="transmembrane region" description="Helical" evidence="9">
    <location>
        <begin position="130"/>
        <end position="149"/>
    </location>
</feature>
<dbReference type="PANTHER" id="PTHR43065">
    <property type="entry name" value="SENSOR HISTIDINE KINASE"/>
    <property type="match status" value="1"/>
</dbReference>
<feature type="transmembrane region" description="Helical" evidence="9">
    <location>
        <begin position="97"/>
        <end position="118"/>
    </location>
</feature>
<dbReference type="CDD" id="cd00082">
    <property type="entry name" value="HisKA"/>
    <property type="match status" value="1"/>
</dbReference>
<organism evidence="11">
    <name type="scientific">Telmatobacter sp. DSM 110680</name>
    <dbReference type="NCBI Taxonomy" id="3036704"/>
    <lineage>
        <taxon>Bacteria</taxon>
        <taxon>Pseudomonadati</taxon>
        <taxon>Acidobacteriota</taxon>
        <taxon>Terriglobia</taxon>
        <taxon>Terriglobales</taxon>
        <taxon>Acidobacteriaceae</taxon>
        <taxon>Telmatobacter</taxon>
    </lineage>
</organism>
<keyword evidence="4" id="KW-0808">Transferase</keyword>
<dbReference type="GO" id="GO:0000155">
    <property type="term" value="F:phosphorelay sensor kinase activity"/>
    <property type="evidence" value="ECO:0007669"/>
    <property type="project" value="InterPro"/>
</dbReference>
<dbReference type="AlphaFoldDB" id="A0AAU7DJ44"/>
<comment type="catalytic activity">
    <reaction evidence="1">
        <text>ATP + protein L-histidine = ADP + protein N-phospho-L-histidine.</text>
        <dbReference type="EC" id="2.7.13.3"/>
    </reaction>
</comment>
<dbReference type="RefSeq" id="WP_348262993.1">
    <property type="nucleotide sequence ID" value="NZ_CP121196.1"/>
</dbReference>
<reference evidence="11" key="1">
    <citation type="submission" date="2023-03" db="EMBL/GenBank/DDBJ databases">
        <title>Edaphobacter sp.</title>
        <authorList>
            <person name="Huber K.J."/>
            <person name="Papendorf J."/>
            <person name="Pilke C."/>
            <person name="Bunk B."/>
            <person name="Sproeer C."/>
            <person name="Pester M."/>
        </authorList>
    </citation>
    <scope>NUCLEOTIDE SEQUENCE</scope>
    <source>
        <strain evidence="11">DSM 110680</strain>
    </source>
</reference>
<dbReference type="SMART" id="SM00388">
    <property type="entry name" value="HisKA"/>
    <property type="match status" value="1"/>
</dbReference>
<evidence type="ECO:0000256" key="2">
    <source>
        <dbReference type="ARBA" id="ARBA00012438"/>
    </source>
</evidence>
<dbReference type="PROSITE" id="PS50109">
    <property type="entry name" value="HIS_KIN"/>
    <property type="match status" value="1"/>
</dbReference>
<proteinExistence type="predicted"/>
<keyword evidence="8" id="KW-0902">Two-component regulatory system</keyword>
<dbReference type="Pfam" id="PF00512">
    <property type="entry name" value="HisKA"/>
    <property type="match status" value="1"/>
</dbReference>
<feature type="transmembrane region" description="Helical" evidence="9">
    <location>
        <begin position="65"/>
        <end position="85"/>
    </location>
</feature>
<keyword evidence="9" id="KW-0472">Membrane</keyword>
<dbReference type="InterPro" id="IPR036097">
    <property type="entry name" value="HisK_dim/P_sf"/>
</dbReference>
<dbReference type="InterPro" id="IPR005467">
    <property type="entry name" value="His_kinase_dom"/>
</dbReference>
<name>A0AAU7DJ44_9BACT</name>
<evidence type="ECO:0000313" key="11">
    <source>
        <dbReference type="EMBL" id="XBH17768.1"/>
    </source>
</evidence>
<dbReference type="PANTHER" id="PTHR43065:SF10">
    <property type="entry name" value="PEROXIDE STRESS-ACTIVATED HISTIDINE KINASE MAK3"/>
    <property type="match status" value="1"/>
</dbReference>
<gene>
    <name evidence="11" type="ORF">P8935_00195</name>
</gene>
<dbReference type="EMBL" id="CP121196">
    <property type="protein sequence ID" value="XBH17768.1"/>
    <property type="molecule type" value="Genomic_DNA"/>
</dbReference>
<dbReference type="EC" id="2.7.13.3" evidence="2"/>
<feature type="transmembrane region" description="Helical" evidence="9">
    <location>
        <begin position="32"/>
        <end position="53"/>
    </location>
</feature>
<dbReference type="SUPFAM" id="SSF55874">
    <property type="entry name" value="ATPase domain of HSP90 chaperone/DNA topoisomerase II/histidine kinase"/>
    <property type="match status" value="1"/>
</dbReference>
<keyword evidence="5" id="KW-0547">Nucleotide-binding</keyword>
<accession>A0AAU7DJ44</accession>
<dbReference type="Gene3D" id="3.30.565.10">
    <property type="entry name" value="Histidine kinase-like ATPase, C-terminal domain"/>
    <property type="match status" value="1"/>
</dbReference>
<evidence type="ECO:0000256" key="5">
    <source>
        <dbReference type="ARBA" id="ARBA00022741"/>
    </source>
</evidence>
<keyword evidence="7" id="KW-0067">ATP-binding</keyword>
<evidence type="ECO:0000256" key="1">
    <source>
        <dbReference type="ARBA" id="ARBA00000085"/>
    </source>
</evidence>
<dbReference type="InterPro" id="IPR036890">
    <property type="entry name" value="HATPase_C_sf"/>
</dbReference>
<keyword evidence="9" id="KW-1133">Transmembrane helix</keyword>
<keyword evidence="3" id="KW-0597">Phosphoprotein</keyword>
<keyword evidence="6 11" id="KW-0418">Kinase</keyword>
<evidence type="ECO:0000256" key="6">
    <source>
        <dbReference type="ARBA" id="ARBA00022777"/>
    </source>
</evidence>
<evidence type="ECO:0000256" key="7">
    <source>
        <dbReference type="ARBA" id="ARBA00022840"/>
    </source>
</evidence>
<protein>
    <recommendedName>
        <fullName evidence="2">histidine kinase</fullName>
        <ecNumber evidence="2">2.7.13.3</ecNumber>
    </recommendedName>
</protein>
<evidence type="ECO:0000256" key="3">
    <source>
        <dbReference type="ARBA" id="ARBA00022553"/>
    </source>
</evidence>
<evidence type="ECO:0000256" key="4">
    <source>
        <dbReference type="ARBA" id="ARBA00022679"/>
    </source>
</evidence>
<feature type="transmembrane region" description="Helical" evidence="9">
    <location>
        <begin position="6"/>
        <end position="25"/>
    </location>
</feature>
<evidence type="ECO:0000256" key="9">
    <source>
        <dbReference type="SAM" id="Phobius"/>
    </source>
</evidence>